<reference evidence="2 3" key="1">
    <citation type="journal article" date="2016" name="Nat. Commun.">
        <title>Thousands of microbial genomes shed light on interconnected biogeochemical processes in an aquifer system.</title>
        <authorList>
            <person name="Anantharaman K."/>
            <person name="Brown C.T."/>
            <person name="Hug L.A."/>
            <person name="Sharon I."/>
            <person name="Castelle C.J."/>
            <person name="Probst A.J."/>
            <person name="Thomas B.C."/>
            <person name="Singh A."/>
            <person name="Wilkins M.J."/>
            <person name="Karaoz U."/>
            <person name="Brodie E.L."/>
            <person name="Williams K.H."/>
            <person name="Hubbard S.S."/>
            <person name="Banfield J.F."/>
        </authorList>
    </citation>
    <scope>NUCLEOTIDE SEQUENCE [LARGE SCALE GENOMIC DNA]</scope>
</reference>
<name>A0A1F5MK00_9BACT</name>
<keyword evidence="1" id="KW-1133">Transmembrane helix</keyword>
<organism evidence="2 3">
    <name type="scientific">Candidatus Daviesbacteria bacterium RIFCSPLOWO2_01_FULL_40_24</name>
    <dbReference type="NCBI Taxonomy" id="1797787"/>
    <lineage>
        <taxon>Bacteria</taxon>
        <taxon>Candidatus Daviesiibacteriota</taxon>
    </lineage>
</organism>
<feature type="transmembrane region" description="Helical" evidence="1">
    <location>
        <begin position="12"/>
        <end position="32"/>
    </location>
</feature>
<dbReference type="AlphaFoldDB" id="A0A1F5MK00"/>
<sequence>MILLNNWEKKLSSIGIVYFMIGILFALIYSLFYHWEFLSFFSPGFYAVVLTWPIQIPGFLLDLQTYGLTGKTLI</sequence>
<comment type="caution">
    <text evidence="2">The sequence shown here is derived from an EMBL/GenBank/DDBJ whole genome shotgun (WGS) entry which is preliminary data.</text>
</comment>
<keyword evidence="1" id="KW-0812">Transmembrane</keyword>
<keyword evidence="1" id="KW-0472">Membrane</keyword>
<dbReference type="Proteomes" id="UP000178017">
    <property type="component" value="Unassembled WGS sequence"/>
</dbReference>
<gene>
    <name evidence="2" type="ORF">A3B49_02580</name>
</gene>
<evidence type="ECO:0000313" key="2">
    <source>
        <dbReference type="EMBL" id="OGE65717.1"/>
    </source>
</evidence>
<accession>A0A1F5MK00</accession>
<evidence type="ECO:0000256" key="1">
    <source>
        <dbReference type="SAM" id="Phobius"/>
    </source>
</evidence>
<proteinExistence type="predicted"/>
<evidence type="ECO:0000313" key="3">
    <source>
        <dbReference type="Proteomes" id="UP000178017"/>
    </source>
</evidence>
<dbReference type="EMBL" id="MFDO01000009">
    <property type="protein sequence ID" value="OGE65717.1"/>
    <property type="molecule type" value="Genomic_DNA"/>
</dbReference>
<feature type="transmembrane region" description="Helical" evidence="1">
    <location>
        <begin position="44"/>
        <end position="63"/>
    </location>
</feature>
<protein>
    <submittedName>
        <fullName evidence="2">Uncharacterized protein</fullName>
    </submittedName>
</protein>